<organism evidence="4 5">
    <name type="scientific">Lysobacter zhanggongensis</name>
    <dbReference type="NCBI Taxonomy" id="1774951"/>
    <lineage>
        <taxon>Bacteria</taxon>
        <taxon>Pseudomonadati</taxon>
        <taxon>Pseudomonadota</taxon>
        <taxon>Gammaproteobacteria</taxon>
        <taxon>Lysobacterales</taxon>
        <taxon>Lysobacteraceae</taxon>
        <taxon>Lysobacter</taxon>
    </lineage>
</organism>
<accession>A0ABU7YNK2</accession>
<name>A0ABU7YNK2_9GAMM</name>
<keyword evidence="5" id="KW-1185">Reference proteome</keyword>
<evidence type="ECO:0000256" key="1">
    <source>
        <dbReference type="ARBA" id="ARBA00022705"/>
    </source>
</evidence>
<evidence type="ECO:0000313" key="4">
    <source>
        <dbReference type="EMBL" id="MEG3156847.1"/>
    </source>
</evidence>
<dbReference type="GO" id="GO:0003677">
    <property type="term" value="F:DNA binding"/>
    <property type="evidence" value="ECO:0007669"/>
    <property type="project" value="UniProtKB-KW"/>
</dbReference>
<keyword evidence="2 4" id="KW-0238">DNA-binding</keyword>
<dbReference type="Gene3D" id="2.40.50.140">
    <property type="entry name" value="Nucleic acid-binding proteins"/>
    <property type="match status" value="1"/>
</dbReference>
<dbReference type="Proteomes" id="UP001334501">
    <property type="component" value="Unassembled WGS sequence"/>
</dbReference>
<evidence type="ECO:0000256" key="2">
    <source>
        <dbReference type="ARBA" id="ARBA00023125"/>
    </source>
</evidence>
<gene>
    <name evidence="4" type="ORF">SNE33_02900</name>
</gene>
<comment type="caution">
    <text evidence="4">The sequence shown here is derived from an EMBL/GenBank/DDBJ whole genome shotgun (WGS) entry which is preliminary data.</text>
</comment>
<protein>
    <recommendedName>
        <fullName evidence="3">Single-stranded DNA-binding protein</fullName>
    </recommendedName>
</protein>
<evidence type="ECO:0000313" key="5">
    <source>
        <dbReference type="Proteomes" id="UP001334501"/>
    </source>
</evidence>
<keyword evidence="1" id="KW-0235">DNA replication</keyword>
<dbReference type="InterPro" id="IPR003512">
    <property type="entry name" value="Phage_M13_G5P_DNA-bd"/>
</dbReference>
<reference evidence="4 5" key="1">
    <citation type="journal article" date="2017" name="Curr. Microbiol.">
        <title>Lysobacter zhanggongensis sp. nov. Isolated from a Pit Mud.</title>
        <authorList>
            <person name="Zhang X.F."/>
            <person name="Wang H.H."/>
            <person name="Sun X.Y."/>
            <person name="Pan C.M."/>
        </authorList>
    </citation>
    <scope>NUCLEOTIDE SEQUENCE [LARGE SCALE GENOMIC DNA]</scope>
    <source>
        <strain evidence="4 5">ZGLJ7-1</strain>
    </source>
</reference>
<dbReference type="EMBL" id="JAXGFO010000008">
    <property type="protein sequence ID" value="MEG3156847.1"/>
    <property type="molecule type" value="Genomic_DNA"/>
</dbReference>
<sequence>MAKAVLADAESVMLPRWASGDIEIESSPLSIATSQLEVSLLGGAVRADAVLHGVVDGVELSSLCVEVRVHHAVDSTKRAVLSQHGVDVIEIDLSGLDEGAVSDPLAFRRHVLEDANNRHWINLATARYVAEGAETALFEVEDVSLTERVITTKAGRPFTIREQWAYLVKPGSREPVRLQIPDETVGEKALPYPRGLHAISARSLTVDQWGRLRLRYKIYLDHIEMNPPDTEDKQVGLFDHQSTIGGPGFRVRPRDWKGLPGR</sequence>
<dbReference type="SUPFAM" id="SSF50249">
    <property type="entry name" value="Nucleic acid-binding proteins"/>
    <property type="match status" value="1"/>
</dbReference>
<dbReference type="RefSeq" id="WP_412699162.1">
    <property type="nucleotide sequence ID" value="NZ_JAXGFO010000008.1"/>
</dbReference>
<proteinExistence type="predicted"/>
<evidence type="ECO:0000256" key="3">
    <source>
        <dbReference type="ARBA" id="ARBA00030596"/>
    </source>
</evidence>
<dbReference type="Pfam" id="PF02303">
    <property type="entry name" value="Phage_DNA_bind"/>
    <property type="match status" value="1"/>
</dbReference>
<dbReference type="InterPro" id="IPR012340">
    <property type="entry name" value="NA-bd_OB-fold"/>
</dbReference>